<organism evidence="2 3">
    <name type="scientific">Pleurodeles waltl</name>
    <name type="common">Iberian ribbed newt</name>
    <dbReference type="NCBI Taxonomy" id="8319"/>
    <lineage>
        <taxon>Eukaryota</taxon>
        <taxon>Metazoa</taxon>
        <taxon>Chordata</taxon>
        <taxon>Craniata</taxon>
        <taxon>Vertebrata</taxon>
        <taxon>Euteleostomi</taxon>
        <taxon>Amphibia</taxon>
        <taxon>Batrachia</taxon>
        <taxon>Caudata</taxon>
        <taxon>Salamandroidea</taxon>
        <taxon>Salamandridae</taxon>
        <taxon>Pleurodelinae</taxon>
        <taxon>Pleurodeles</taxon>
    </lineage>
</organism>
<keyword evidence="3" id="KW-1185">Reference proteome</keyword>
<feature type="compositionally biased region" description="Polar residues" evidence="1">
    <location>
        <begin position="65"/>
        <end position="78"/>
    </location>
</feature>
<evidence type="ECO:0000313" key="2">
    <source>
        <dbReference type="EMBL" id="KAJ1160849.1"/>
    </source>
</evidence>
<reference evidence="2" key="1">
    <citation type="journal article" date="2022" name="bioRxiv">
        <title>Sequencing and chromosome-scale assembly of the giantPleurodeles waltlgenome.</title>
        <authorList>
            <person name="Brown T."/>
            <person name="Elewa A."/>
            <person name="Iarovenko S."/>
            <person name="Subramanian E."/>
            <person name="Araus A.J."/>
            <person name="Petzold A."/>
            <person name="Susuki M."/>
            <person name="Suzuki K.-i.T."/>
            <person name="Hayashi T."/>
            <person name="Toyoda A."/>
            <person name="Oliveira C."/>
            <person name="Osipova E."/>
            <person name="Leigh N.D."/>
            <person name="Simon A."/>
            <person name="Yun M.H."/>
        </authorList>
    </citation>
    <scope>NUCLEOTIDE SEQUENCE</scope>
    <source>
        <strain evidence="2">20211129_DDA</strain>
        <tissue evidence="2">Liver</tissue>
    </source>
</reference>
<gene>
    <name evidence="2" type="ORF">NDU88_001342</name>
</gene>
<accession>A0AAV7SBC6</accession>
<dbReference type="Proteomes" id="UP001066276">
    <property type="component" value="Chromosome 4_2"/>
</dbReference>
<dbReference type="EMBL" id="JANPWB010000008">
    <property type="protein sequence ID" value="KAJ1160849.1"/>
    <property type="molecule type" value="Genomic_DNA"/>
</dbReference>
<evidence type="ECO:0000256" key="1">
    <source>
        <dbReference type="SAM" id="MobiDB-lite"/>
    </source>
</evidence>
<name>A0AAV7SBC6_PLEWA</name>
<protein>
    <submittedName>
        <fullName evidence="2">Uncharacterized protein</fullName>
    </submittedName>
</protein>
<sequence>MPWEYVQPAAPGVLPVPLCPTRKLFPQCRGPLRHRILQGLLKPGKSRRKRPQPTQPPQEQRKTNEPTVTTVKETNNIKSKTERNAVKTGKRNHDRKKNEKEKEAKQEVTG</sequence>
<feature type="region of interest" description="Disordered" evidence="1">
    <location>
        <begin position="39"/>
        <end position="110"/>
    </location>
</feature>
<feature type="compositionally biased region" description="Basic and acidic residues" evidence="1">
    <location>
        <begin position="96"/>
        <end position="110"/>
    </location>
</feature>
<evidence type="ECO:0000313" key="3">
    <source>
        <dbReference type="Proteomes" id="UP001066276"/>
    </source>
</evidence>
<proteinExistence type="predicted"/>
<comment type="caution">
    <text evidence="2">The sequence shown here is derived from an EMBL/GenBank/DDBJ whole genome shotgun (WGS) entry which is preliminary data.</text>
</comment>
<dbReference type="AlphaFoldDB" id="A0AAV7SBC6"/>